<feature type="disulfide bond" evidence="8">
    <location>
        <begin position="241"/>
        <end position="248"/>
    </location>
</feature>
<evidence type="ECO:0000256" key="9">
    <source>
        <dbReference type="SAM" id="SignalP"/>
    </source>
</evidence>
<evidence type="ECO:0000256" key="4">
    <source>
        <dbReference type="ARBA" id="ARBA00022764"/>
    </source>
</evidence>
<evidence type="ECO:0000256" key="1">
    <source>
        <dbReference type="ARBA" id="ARBA00022670"/>
    </source>
</evidence>
<evidence type="ECO:0000313" key="10">
    <source>
        <dbReference type="EMBL" id="TDH64484.1"/>
    </source>
</evidence>
<dbReference type="OrthoDB" id="1467367at2"/>
<dbReference type="EMBL" id="SMSJ01000001">
    <property type="protein sequence ID" value="TDH64484.1"/>
    <property type="molecule type" value="Genomic_DNA"/>
</dbReference>
<dbReference type="InterPro" id="IPR009045">
    <property type="entry name" value="Zn_M74/Hedgehog-like"/>
</dbReference>
<evidence type="ECO:0000256" key="2">
    <source>
        <dbReference type="ARBA" id="ARBA00022723"/>
    </source>
</evidence>
<dbReference type="InterPro" id="IPR005073">
    <property type="entry name" value="Peptidase_M74"/>
</dbReference>
<dbReference type="GO" id="GO:0046872">
    <property type="term" value="F:metal ion binding"/>
    <property type="evidence" value="ECO:0007669"/>
    <property type="project" value="UniProtKB-KW"/>
</dbReference>
<reference evidence="10 11" key="1">
    <citation type="journal article" date="2016" name="J. Microbiol.">
        <title>Dankookia rubra gen. nov., sp. nov., an alphaproteobacterium isolated from sediment of a shallow stream.</title>
        <authorList>
            <person name="Kim W.H."/>
            <person name="Kim D.H."/>
            <person name="Kang K."/>
            <person name="Ahn T.Y."/>
        </authorList>
    </citation>
    <scope>NUCLEOTIDE SEQUENCE [LARGE SCALE GENOMIC DNA]</scope>
    <source>
        <strain evidence="10 11">JCM30602</strain>
    </source>
</reference>
<gene>
    <name evidence="10" type="primary">mepA</name>
    <name evidence="10" type="ORF">E2C06_00630</name>
</gene>
<proteinExistence type="predicted"/>
<keyword evidence="8" id="KW-1015">Disulfide bond</keyword>
<name>A0A4R5QLT2_9PROT</name>
<evidence type="ECO:0000256" key="8">
    <source>
        <dbReference type="PIRSR" id="PIRSR018455-2"/>
    </source>
</evidence>
<dbReference type="Pfam" id="PF03411">
    <property type="entry name" value="Peptidase_M74"/>
    <property type="match status" value="1"/>
</dbReference>
<dbReference type="SUPFAM" id="SSF55166">
    <property type="entry name" value="Hedgehog/DD-peptidase"/>
    <property type="match status" value="1"/>
</dbReference>
<keyword evidence="2" id="KW-0479">Metal-binding</keyword>
<dbReference type="GO" id="GO:0008237">
    <property type="term" value="F:metallopeptidase activity"/>
    <property type="evidence" value="ECO:0007669"/>
    <property type="project" value="UniProtKB-KW"/>
</dbReference>
<evidence type="ECO:0000256" key="3">
    <source>
        <dbReference type="ARBA" id="ARBA00022729"/>
    </source>
</evidence>
<protein>
    <submittedName>
        <fullName evidence="10">Penicillin-insensitive murein endopeptidase</fullName>
    </submittedName>
</protein>
<keyword evidence="6" id="KW-0862">Zinc</keyword>
<keyword evidence="3 9" id="KW-0732">Signal</keyword>
<dbReference type="AlphaFoldDB" id="A0A4R5QLT2"/>
<sequence>MPCGARSARAARRRRHHLRAALLSRAVALAVLLAFAPASGTRAEWAAWATVAKPTAGPARVFGRTGLGCIAGAVALPPDGPGWQAVRLSRNRNWGHPMLVGTLRDLAARAKAQGFPALWIGDLGQPRGGPMPYGHSSHQVGLDADVWLELSPKPSLTVAAREEVVVPSLVLPDESDVAPARWTPRHAALIRLAAELPGVDRIFVHHAIKRQLCRTDAGAAWLRHVRPWRGHDSHMHIRLRCPTDQPDCHDQPPPPAGDGCDSSLDWWLTAEARHPAQRAPGPPPPLPVACRTVLEAR</sequence>
<keyword evidence="1" id="KW-0645">Protease</keyword>
<keyword evidence="5" id="KW-0378">Hydrolase</keyword>
<dbReference type="GO" id="GO:0030288">
    <property type="term" value="C:outer membrane-bounded periplasmic space"/>
    <property type="evidence" value="ECO:0007669"/>
    <property type="project" value="InterPro"/>
</dbReference>
<evidence type="ECO:0000256" key="7">
    <source>
        <dbReference type="ARBA" id="ARBA00023049"/>
    </source>
</evidence>
<accession>A0A4R5QLT2</accession>
<feature type="chain" id="PRO_5020765904" evidence="9">
    <location>
        <begin position="37"/>
        <end position="297"/>
    </location>
</feature>
<feature type="disulfide bond" evidence="8">
    <location>
        <begin position="213"/>
        <end position="260"/>
    </location>
</feature>
<keyword evidence="4" id="KW-0574">Periplasm</keyword>
<evidence type="ECO:0000256" key="5">
    <source>
        <dbReference type="ARBA" id="ARBA00022801"/>
    </source>
</evidence>
<evidence type="ECO:0000313" key="11">
    <source>
        <dbReference type="Proteomes" id="UP000295096"/>
    </source>
</evidence>
<dbReference type="Proteomes" id="UP000295096">
    <property type="component" value="Unassembled WGS sequence"/>
</dbReference>
<feature type="signal peptide" evidence="9">
    <location>
        <begin position="1"/>
        <end position="36"/>
    </location>
</feature>
<dbReference type="GO" id="GO:0004252">
    <property type="term" value="F:serine-type endopeptidase activity"/>
    <property type="evidence" value="ECO:0007669"/>
    <property type="project" value="InterPro"/>
</dbReference>
<dbReference type="NCBIfam" id="NF006947">
    <property type="entry name" value="PRK09429.1"/>
    <property type="match status" value="1"/>
</dbReference>
<dbReference type="PIRSF" id="PIRSF018455">
    <property type="entry name" value="MepA"/>
    <property type="match status" value="1"/>
</dbReference>
<evidence type="ECO:0000256" key="6">
    <source>
        <dbReference type="ARBA" id="ARBA00022833"/>
    </source>
</evidence>
<comment type="caution">
    <text evidence="10">The sequence shown here is derived from an EMBL/GenBank/DDBJ whole genome shotgun (WGS) entry which is preliminary data.</text>
</comment>
<organism evidence="10 11">
    <name type="scientific">Dankookia rubra</name>
    <dbReference type="NCBI Taxonomy" id="1442381"/>
    <lineage>
        <taxon>Bacteria</taxon>
        <taxon>Pseudomonadati</taxon>
        <taxon>Pseudomonadota</taxon>
        <taxon>Alphaproteobacteria</taxon>
        <taxon>Acetobacterales</taxon>
        <taxon>Roseomonadaceae</taxon>
        <taxon>Dankookia</taxon>
    </lineage>
</organism>
<dbReference type="Gene3D" id="3.30.1380.10">
    <property type="match status" value="1"/>
</dbReference>
<dbReference type="GO" id="GO:0006508">
    <property type="term" value="P:proteolysis"/>
    <property type="evidence" value="ECO:0007669"/>
    <property type="project" value="UniProtKB-KW"/>
</dbReference>
<keyword evidence="11" id="KW-1185">Reference proteome</keyword>
<feature type="disulfide bond" evidence="8">
    <location>
        <begin position="69"/>
        <end position="290"/>
    </location>
</feature>
<keyword evidence="7" id="KW-0482">Metalloprotease</keyword>